<dbReference type="Proteomes" id="UP001251374">
    <property type="component" value="Unassembled WGS sequence"/>
</dbReference>
<dbReference type="InterPro" id="IPR051468">
    <property type="entry name" value="Fungal_SecMetab_SDRs"/>
</dbReference>
<evidence type="ECO:0000313" key="3">
    <source>
        <dbReference type="EMBL" id="MDR5905030.1"/>
    </source>
</evidence>
<feature type="domain" description="Ketoreductase" evidence="2">
    <location>
        <begin position="9"/>
        <end position="200"/>
    </location>
</feature>
<dbReference type="PRINTS" id="PR00081">
    <property type="entry name" value="GDHRDH"/>
</dbReference>
<reference evidence="3 4" key="1">
    <citation type="submission" date="2023-04" db="EMBL/GenBank/DDBJ databases">
        <title>A long-awaited taxogenomic arrangement of the family Halomonadaceae.</title>
        <authorList>
            <person name="De La Haba R."/>
            <person name="Chuvochina M."/>
            <person name="Wittouck S."/>
            <person name="Arahal D.R."/>
            <person name="Sanchez-Porro C."/>
            <person name="Hugenholtz P."/>
            <person name="Ventosa A."/>
        </authorList>
    </citation>
    <scope>NUCLEOTIDE SEQUENCE [LARGE SCALE GENOMIC DNA]</scope>
    <source>
        <strain evidence="3 4">DSM 26770</strain>
    </source>
</reference>
<dbReference type="SUPFAM" id="SSF51735">
    <property type="entry name" value="NAD(P)-binding Rossmann-fold domains"/>
    <property type="match status" value="1"/>
</dbReference>
<protein>
    <submittedName>
        <fullName evidence="3">SDR family NAD(P)-dependent oxidoreductase</fullName>
    </submittedName>
</protein>
<proteinExistence type="inferred from homology"/>
<gene>
    <name evidence="3" type="ORF">QC821_07090</name>
</gene>
<evidence type="ECO:0000256" key="1">
    <source>
        <dbReference type="ARBA" id="ARBA00006484"/>
    </source>
</evidence>
<dbReference type="RefSeq" id="WP_309718873.1">
    <property type="nucleotide sequence ID" value="NZ_JARWAM010000004.1"/>
</dbReference>
<dbReference type="Pfam" id="PF00106">
    <property type="entry name" value="adh_short"/>
    <property type="match status" value="1"/>
</dbReference>
<organism evidence="3 4">
    <name type="scientific">Franzmannia qiaohouensis</name>
    <dbReference type="NCBI Taxonomy" id="1329370"/>
    <lineage>
        <taxon>Bacteria</taxon>
        <taxon>Pseudomonadati</taxon>
        <taxon>Pseudomonadota</taxon>
        <taxon>Gammaproteobacteria</taxon>
        <taxon>Oceanospirillales</taxon>
        <taxon>Halomonadaceae</taxon>
        <taxon>Franzmannia</taxon>
    </lineage>
</organism>
<dbReference type="InterPro" id="IPR036291">
    <property type="entry name" value="NAD(P)-bd_dom_sf"/>
</dbReference>
<comment type="similarity">
    <text evidence="1">Belongs to the short-chain dehydrogenases/reductases (SDR) family.</text>
</comment>
<name>A0ABU1HC48_9GAMM</name>
<comment type="caution">
    <text evidence="3">The sequence shown here is derived from an EMBL/GenBank/DDBJ whole genome shotgun (WGS) entry which is preliminary data.</text>
</comment>
<dbReference type="InterPro" id="IPR057326">
    <property type="entry name" value="KR_dom"/>
</dbReference>
<sequence>MFPTLPERINVLVTGASGGIGQALCQALLDAPQVARLIAVSRHPPALAEHDPRGIAEPLQADLTSVEGRAALADHLDGAPLHLTVNTLGMLHDDAAGIAPEKRLEDLDPGALTRLFEVNAATPALLLQALLPSLKGTHPAYFVSLSARVGSLTDNRLGGWYAYRASKAAHNMLLKTAAVEFKRLNRQLCVLCLHPGTTDTALSAPFQARVPDGKLFTPEFVAERLLAVIAQRSADDSGSFWDWAGEPIPW</sequence>
<evidence type="ECO:0000259" key="2">
    <source>
        <dbReference type="SMART" id="SM00822"/>
    </source>
</evidence>
<dbReference type="EMBL" id="JARWAM010000004">
    <property type="protein sequence ID" value="MDR5905030.1"/>
    <property type="molecule type" value="Genomic_DNA"/>
</dbReference>
<dbReference type="PANTHER" id="PTHR43544">
    <property type="entry name" value="SHORT-CHAIN DEHYDROGENASE/REDUCTASE"/>
    <property type="match status" value="1"/>
</dbReference>
<dbReference type="Gene3D" id="3.40.50.720">
    <property type="entry name" value="NAD(P)-binding Rossmann-like Domain"/>
    <property type="match status" value="1"/>
</dbReference>
<dbReference type="SMART" id="SM00822">
    <property type="entry name" value="PKS_KR"/>
    <property type="match status" value="1"/>
</dbReference>
<dbReference type="InterPro" id="IPR002347">
    <property type="entry name" value="SDR_fam"/>
</dbReference>
<accession>A0ABU1HC48</accession>
<keyword evidence="4" id="KW-1185">Reference proteome</keyword>
<evidence type="ECO:0000313" key="4">
    <source>
        <dbReference type="Proteomes" id="UP001251374"/>
    </source>
</evidence>
<dbReference type="PANTHER" id="PTHR43544:SF12">
    <property type="entry name" value="NAD(P)-BINDING ROSSMANN-FOLD SUPERFAMILY PROTEIN"/>
    <property type="match status" value="1"/>
</dbReference>